<feature type="signal peptide" evidence="1">
    <location>
        <begin position="1"/>
        <end position="18"/>
    </location>
</feature>
<dbReference type="PROSITE" id="PS51257">
    <property type="entry name" value="PROKAR_LIPOPROTEIN"/>
    <property type="match status" value="1"/>
</dbReference>
<feature type="chain" id="PRO_5039368327" description="Ig-like domain-containing protein" evidence="1">
    <location>
        <begin position="19"/>
        <end position="140"/>
    </location>
</feature>
<organism evidence="2 3">
    <name type="scientific">Candidatus Acutalibacter ornithocaccae</name>
    <dbReference type="NCBI Taxonomy" id="2838416"/>
    <lineage>
        <taxon>Bacteria</taxon>
        <taxon>Bacillati</taxon>
        <taxon>Bacillota</taxon>
        <taxon>Clostridia</taxon>
        <taxon>Eubacteriales</taxon>
        <taxon>Acutalibacteraceae</taxon>
        <taxon>Acutalibacter</taxon>
    </lineage>
</organism>
<dbReference type="Proteomes" id="UP000824214">
    <property type="component" value="Unassembled WGS sequence"/>
</dbReference>
<evidence type="ECO:0000313" key="2">
    <source>
        <dbReference type="EMBL" id="HJB38597.1"/>
    </source>
</evidence>
<evidence type="ECO:0000256" key="1">
    <source>
        <dbReference type="SAM" id="SignalP"/>
    </source>
</evidence>
<accession>A0A9D2RZK7</accession>
<sequence>MKQKLGALCLAAALLVLSGCGGSSLSIESRQWELSAVLDGETGAVVACGPSWQEAYPDAAVVSLSCQAQGGRLTLQGQKETYTGTYQQVERSQKDTVYQVTVEGSAGQAVCSTTNHRTGEQAPTLVLSLPEAYTLYFTGE</sequence>
<keyword evidence="1" id="KW-0732">Signal</keyword>
<evidence type="ECO:0008006" key="4">
    <source>
        <dbReference type="Google" id="ProtNLM"/>
    </source>
</evidence>
<gene>
    <name evidence="2" type="ORF">H9942_11125</name>
</gene>
<dbReference type="EMBL" id="DWXZ01000236">
    <property type="protein sequence ID" value="HJB38597.1"/>
    <property type="molecule type" value="Genomic_DNA"/>
</dbReference>
<name>A0A9D2RZK7_9FIRM</name>
<reference evidence="2" key="1">
    <citation type="journal article" date="2021" name="PeerJ">
        <title>Extensive microbial diversity within the chicken gut microbiome revealed by metagenomics and culture.</title>
        <authorList>
            <person name="Gilroy R."/>
            <person name="Ravi A."/>
            <person name="Getino M."/>
            <person name="Pursley I."/>
            <person name="Horton D.L."/>
            <person name="Alikhan N.F."/>
            <person name="Baker D."/>
            <person name="Gharbi K."/>
            <person name="Hall N."/>
            <person name="Watson M."/>
            <person name="Adriaenssens E.M."/>
            <person name="Foster-Nyarko E."/>
            <person name="Jarju S."/>
            <person name="Secka A."/>
            <person name="Antonio M."/>
            <person name="Oren A."/>
            <person name="Chaudhuri R.R."/>
            <person name="La Ragione R."/>
            <person name="Hildebrand F."/>
            <person name="Pallen M.J."/>
        </authorList>
    </citation>
    <scope>NUCLEOTIDE SEQUENCE</scope>
    <source>
        <strain evidence="2">ChiBcolR8-3208</strain>
    </source>
</reference>
<proteinExistence type="predicted"/>
<dbReference type="AlphaFoldDB" id="A0A9D2RZK7"/>
<reference evidence="2" key="2">
    <citation type="submission" date="2021-04" db="EMBL/GenBank/DDBJ databases">
        <authorList>
            <person name="Gilroy R."/>
        </authorList>
    </citation>
    <scope>NUCLEOTIDE SEQUENCE</scope>
    <source>
        <strain evidence="2">ChiBcolR8-3208</strain>
    </source>
</reference>
<evidence type="ECO:0000313" key="3">
    <source>
        <dbReference type="Proteomes" id="UP000824214"/>
    </source>
</evidence>
<protein>
    <recommendedName>
        <fullName evidence="4">Ig-like domain-containing protein</fullName>
    </recommendedName>
</protein>
<comment type="caution">
    <text evidence="2">The sequence shown here is derived from an EMBL/GenBank/DDBJ whole genome shotgun (WGS) entry which is preliminary data.</text>
</comment>